<comment type="caution">
    <text evidence="1">The sequence shown here is derived from an EMBL/GenBank/DDBJ whole genome shotgun (WGS) entry which is preliminary data.</text>
</comment>
<organism evidence="1 2">
    <name type="scientific">Rehmannia glutinosa</name>
    <name type="common">Chinese foxglove</name>
    <dbReference type="NCBI Taxonomy" id="99300"/>
    <lineage>
        <taxon>Eukaryota</taxon>
        <taxon>Viridiplantae</taxon>
        <taxon>Streptophyta</taxon>
        <taxon>Embryophyta</taxon>
        <taxon>Tracheophyta</taxon>
        <taxon>Spermatophyta</taxon>
        <taxon>Magnoliopsida</taxon>
        <taxon>eudicotyledons</taxon>
        <taxon>Gunneridae</taxon>
        <taxon>Pentapetalae</taxon>
        <taxon>asterids</taxon>
        <taxon>lamiids</taxon>
        <taxon>Lamiales</taxon>
        <taxon>Orobanchaceae</taxon>
        <taxon>Rehmannieae</taxon>
        <taxon>Rehmannia</taxon>
    </lineage>
</organism>
<keyword evidence="2" id="KW-1185">Reference proteome</keyword>
<dbReference type="Proteomes" id="UP001318860">
    <property type="component" value="Unassembled WGS sequence"/>
</dbReference>
<proteinExistence type="predicted"/>
<protein>
    <submittedName>
        <fullName evidence="1">Uncharacterized protein</fullName>
    </submittedName>
</protein>
<gene>
    <name evidence="1" type="ORF">DH2020_038802</name>
</gene>
<name>A0ABR0UY64_REHGL</name>
<accession>A0ABR0UY64</accession>
<reference evidence="1 2" key="1">
    <citation type="journal article" date="2021" name="Comput. Struct. Biotechnol. J.">
        <title>De novo genome assembly of the potent medicinal plant Rehmannia glutinosa using nanopore technology.</title>
        <authorList>
            <person name="Ma L."/>
            <person name="Dong C."/>
            <person name="Song C."/>
            <person name="Wang X."/>
            <person name="Zheng X."/>
            <person name="Niu Y."/>
            <person name="Chen S."/>
            <person name="Feng W."/>
        </authorList>
    </citation>
    <scope>NUCLEOTIDE SEQUENCE [LARGE SCALE GENOMIC DNA]</scope>
    <source>
        <tissue evidence="1">Leaves</tissue>
    </source>
</reference>
<sequence length="191" mass="21651">MEIDFLGLNSTKYDKLEQERSNYAFIDTAKVEVETSLSLSTSSSLYYQREILNFSEKKKKKFPCDKIDRSCSNSSSSTVTEQHNLFLVPPPIFRRSAAAAGFLYDLNDKPNDLRSMSEIPDQPASLTMLYSVGANFVNDTLPQKSDNSMYITGNARLSDHARIRTKNGHTPTVAMARRATLARFLEKRLHR</sequence>
<evidence type="ECO:0000313" key="1">
    <source>
        <dbReference type="EMBL" id="KAK6127453.1"/>
    </source>
</evidence>
<dbReference type="EMBL" id="JABTTQ020001881">
    <property type="protein sequence ID" value="KAK6127453.1"/>
    <property type="molecule type" value="Genomic_DNA"/>
</dbReference>
<evidence type="ECO:0000313" key="2">
    <source>
        <dbReference type="Proteomes" id="UP001318860"/>
    </source>
</evidence>